<protein>
    <submittedName>
        <fullName evidence="1">Uncharacterized protein</fullName>
    </submittedName>
</protein>
<evidence type="ECO:0000313" key="1">
    <source>
        <dbReference type="EMBL" id="QHT87495.1"/>
    </source>
</evidence>
<accession>A0A6C0I515</accession>
<organism evidence="1">
    <name type="scientific">viral metagenome</name>
    <dbReference type="NCBI Taxonomy" id="1070528"/>
    <lineage>
        <taxon>unclassified sequences</taxon>
        <taxon>metagenomes</taxon>
        <taxon>organismal metagenomes</taxon>
    </lineage>
</organism>
<dbReference type="AlphaFoldDB" id="A0A6C0I515"/>
<reference evidence="1" key="1">
    <citation type="journal article" date="2020" name="Nature">
        <title>Giant virus diversity and host interactions through global metagenomics.</title>
        <authorList>
            <person name="Schulz F."/>
            <person name="Roux S."/>
            <person name="Paez-Espino D."/>
            <person name="Jungbluth S."/>
            <person name="Walsh D.A."/>
            <person name="Denef V.J."/>
            <person name="McMahon K.D."/>
            <person name="Konstantinidis K.T."/>
            <person name="Eloe-Fadrosh E.A."/>
            <person name="Kyrpides N.C."/>
            <person name="Woyke T."/>
        </authorList>
    </citation>
    <scope>NUCLEOTIDE SEQUENCE</scope>
    <source>
        <strain evidence="1">GVMAG-M-3300023184-190</strain>
    </source>
</reference>
<sequence>MSQYFDEKELFREPKTQQFGSHMVMTNVQKQGKTKWINIDTKYRDDYQASQTCNFNITLPERINEVKTMSVQTIEIPMSFYNISANLGNNCFIIKNYSNPSSSVVINIADGYYTTDTIATAINDAISGAGGIFTSLVYRVIGSFSTFYTADANNTFIIEFDVDTAGSQDRFLTTTKLGWILGFRGLTHNVVTTNPSYGRSEKFIDLTNPRFLYLAIEEFNKGNQKSFIAPLSNSLINKNIIARITMTQKSYPFGTVLIANMSNGLLQSDVRTYSSGKVDLQKMNIQLVNEIGIPMDLNGLDFSFCLKVEHEA</sequence>
<proteinExistence type="predicted"/>
<dbReference type="EMBL" id="MN740090">
    <property type="protein sequence ID" value="QHT87495.1"/>
    <property type="molecule type" value="Genomic_DNA"/>
</dbReference>
<name>A0A6C0I515_9ZZZZ</name>